<accession>A0ABP7ZQG9</accession>
<dbReference type="EMBL" id="BAABBW010000001">
    <property type="protein sequence ID" value="GAA4167996.1"/>
    <property type="molecule type" value="Genomic_DNA"/>
</dbReference>
<proteinExistence type="predicted"/>
<feature type="compositionally biased region" description="Low complexity" evidence="5">
    <location>
        <begin position="202"/>
        <end position="219"/>
    </location>
</feature>
<evidence type="ECO:0000256" key="4">
    <source>
        <dbReference type="PROSITE-ProRule" id="PRU00335"/>
    </source>
</evidence>
<dbReference type="PROSITE" id="PS50977">
    <property type="entry name" value="HTH_TETR_2"/>
    <property type="match status" value="1"/>
</dbReference>
<evidence type="ECO:0000256" key="3">
    <source>
        <dbReference type="ARBA" id="ARBA00023163"/>
    </source>
</evidence>
<feature type="domain" description="HTH tetR-type" evidence="6">
    <location>
        <begin position="15"/>
        <end position="75"/>
    </location>
</feature>
<evidence type="ECO:0000256" key="5">
    <source>
        <dbReference type="SAM" id="MobiDB-lite"/>
    </source>
</evidence>
<sequence length="219" mass="24137">MQIDAVTERTGGRNARVRAAVLGALAELLAEKPVESITTSEVARRSGVNRSTLHRRWGGMPGLLADLAVEELNEHSPIPDDAGDLRSELQQWAARVVDALNAHPAGHSPFVVALLRVIQDGHPPGELLQERVDVLEQMLSRAAKRGERVTLTALDLVEIVLLPIYATRLFTLEPLEPEIAHRLVDRFLTLNESHRDRERRSTPSSTPKRRPTPSGTDSA</sequence>
<dbReference type="InterPro" id="IPR009057">
    <property type="entry name" value="Homeodomain-like_sf"/>
</dbReference>
<dbReference type="SUPFAM" id="SSF48498">
    <property type="entry name" value="Tetracyclin repressor-like, C-terminal domain"/>
    <property type="match status" value="1"/>
</dbReference>
<dbReference type="Pfam" id="PF16859">
    <property type="entry name" value="TetR_C_11"/>
    <property type="match status" value="1"/>
</dbReference>
<comment type="caution">
    <text evidence="7">The sequence shown here is derived from an EMBL/GenBank/DDBJ whole genome shotgun (WGS) entry which is preliminary data.</text>
</comment>
<dbReference type="Gene3D" id="1.10.10.60">
    <property type="entry name" value="Homeodomain-like"/>
    <property type="match status" value="1"/>
</dbReference>
<dbReference type="InterPro" id="IPR011075">
    <property type="entry name" value="TetR_C"/>
</dbReference>
<feature type="region of interest" description="Disordered" evidence="5">
    <location>
        <begin position="194"/>
        <end position="219"/>
    </location>
</feature>
<dbReference type="InterPro" id="IPR001647">
    <property type="entry name" value="HTH_TetR"/>
</dbReference>
<gene>
    <name evidence="7" type="ORF">GCM10022287_02450</name>
</gene>
<dbReference type="Gene3D" id="1.10.357.10">
    <property type="entry name" value="Tetracycline Repressor, domain 2"/>
    <property type="match status" value="1"/>
</dbReference>
<organism evidence="7 8">
    <name type="scientific">Gryllotalpicola koreensis</name>
    <dbReference type="NCBI Taxonomy" id="993086"/>
    <lineage>
        <taxon>Bacteria</taxon>
        <taxon>Bacillati</taxon>
        <taxon>Actinomycetota</taxon>
        <taxon>Actinomycetes</taxon>
        <taxon>Micrococcales</taxon>
        <taxon>Microbacteriaceae</taxon>
        <taxon>Gryllotalpicola</taxon>
    </lineage>
</organism>
<dbReference type="PANTHER" id="PTHR30055:SF148">
    <property type="entry name" value="TETR-FAMILY TRANSCRIPTIONAL REGULATOR"/>
    <property type="match status" value="1"/>
</dbReference>
<evidence type="ECO:0000256" key="1">
    <source>
        <dbReference type="ARBA" id="ARBA00023015"/>
    </source>
</evidence>
<dbReference type="InterPro" id="IPR036271">
    <property type="entry name" value="Tet_transcr_reg_TetR-rel_C_sf"/>
</dbReference>
<keyword evidence="3" id="KW-0804">Transcription</keyword>
<keyword evidence="2 4" id="KW-0238">DNA-binding</keyword>
<dbReference type="InterPro" id="IPR050109">
    <property type="entry name" value="HTH-type_TetR-like_transc_reg"/>
</dbReference>
<dbReference type="RefSeq" id="WP_344751448.1">
    <property type="nucleotide sequence ID" value="NZ_BAABBW010000001.1"/>
</dbReference>
<dbReference type="Proteomes" id="UP001501079">
    <property type="component" value="Unassembled WGS sequence"/>
</dbReference>
<name>A0ABP7ZQG9_9MICO</name>
<dbReference type="SUPFAM" id="SSF46689">
    <property type="entry name" value="Homeodomain-like"/>
    <property type="match status" value="1"/>
</dbReference>
<feature type="DNA-binding region" description="H-T-H motif" evidence="4">
    <location>
        <begin position="38"/>
        <end position="57"/>
    </location>
</feature>
<keyword evidence="1" id="KW-0805">Transcription regulation</keyword>
<evidence type="ECO:0000256" key="2">
    <source>
        <dbReference type="ARBA" id="ARBA00023125"/>
    </source>
</evidence>
<reference evidence="8" key="1">
    <citation type="journal article" date="2019" name="Int. J. Syst. Evol. Microbiol.">
        <title>The Global Catalogue of Microorganisms (GCM) 10K type strain sequencing project: providing services to taxonomists for standard genome sequencing and annotation.</title>
        <authorList>
            <consortium name="The Broad Institute Genomics Platform"/>
            <consortium name="The Broad Institute Genome Sequencing Center for Infectious Disease"/>
            <person name="Wu L."/>
            <person name="Ma J."/>
        </authorList>
    </citation>
    <scope>NUCLEOTIDE SEQUENCE [LARGE SCALE GENOMIC DNA]</scope>
    <source>
        <strain evidence="8">JCM 17591</strain>
    </source>
</reference>
<evidence type="ECO:0000313" key="7">
    <source>
        <dbReference type="EMBL" id="GAA4167996.1"/>
    </source>
</evidence>
<protein>
    <recommendedName>
        <fullName evidence="6">HTH tetR-type domain-containing protein</fullName>
    </recommendedName>
</protein>
<dbReference type="PANTHER" id="PTHR30055">
    <property type="entry name" value="HTH-TYPE TRANSCRIPTIONAL REGULATOR RUTR"/>
    <property type="match status" value="1"/>
</dbReference>
<evidence type="ECO:0000313" key="8">
    <source>
        <dbReference type="Proteomes" id="UP001501079"/>
    </source>
</evidence>
<dbReference type="Pfam" id="PF00440">
    <property type="entry name" value="TetR_N"/>
    <property type="match status" value="1"/>
</dbReference>
<evidence type="ECO:0000259" key="6">
    <source>
        <dbReference type="PROSITE" id="PS50977"/>
    </source>
</evidence>
<keyword evidence="8" id="KW-1185">Reference proteome</keyword>